<dbReference type="RefSeq" id="XP_004367958.1">
    <property type="nucleotide sequence ID" value="XM_004367901.1"/>
</dbReference>
<organism evidence="3 4">
    <name type="scientific">Acanthamoeba castellanii (strain ATCC 30010 / Neff)</name>
    <dbReference type="NCBI Taxonomy" id="1257118"/>
    <lineage>
        <taxon>Eukaryota</taxon>
        <taxon>Amoebozoa</taxon>
        <taxon>Discosea</taxon>
        <taxon>Longamoebia</taxon>
        <taxon>Centramoebida</taxon>
        <taxon>Acanthamoebidae</taxon>
        <taxon>Acanthamoeba</taxon>
    </lineage>
</organism>
<dbReference type="SMART" id="SM00271">
    <property type="entry name" value="DnaJ"/>
    <property type="match status" value="1"/>
</dbReference>
<dbReference type="GeneID" id="14926248"/>
<dbReference type="InterPro" id="IPR036869">
    <property type="entry name" value="J_dom_sf"/>
</dbReference>
<dbReference type="SUPFAM" id="SSF46565">
    <property type="entry name" value="Chaperone J-domain"/>
    <property type="match status" value="1"/>
</dbReference>
<feature type="domain" description="J" evidence="2">
    <location>
        <begin position="3"/>
        <end position="64"/>
    </location>
</feature>
<evidence type="ECO:0000259" key="2">
    <source>
        <dbReference type="PROSITE" id="PS50076"/>
    </source>
</evidence>
<dbReference type="STRING" id="1257118.L8HKK9"/>
<dbReference type="KEGG" id="acan:ACA1_289360"/>
<evidence type="ECO:0000313" key="3">
    <source>
        <dbReference type="EMBL" id="ELR25203.1"/>
    </source>
</evidence>
<evidence type="ECO:0000256" key="1">
    <source>
        <dbReference type="ARBA" id="ARBA00023186"/>
    </source>
</evidence>
<evidence type="ECO:0000313" key="4">
    <source>
        <dbReference type="Proteomes" id="UP000011083"/>
    </source>
</evidence>
<sequence>MSDYYALLGVSRTTTSDELTKAYRRISLKAHPDKGGSEEKWNAIHTAYTVLNDPQTRSLYERYGRTLQPSVGNSLEIGTELILPLGVGCAFGFLLAFLNLAIGSTSSLFLAAFFIFLGATRLPNSNNSMTKTTRWLGLWLEDCSVCSSSVSSPSSSLSCLGGSLHTYNNSSLERGTCFTKRLGLGWCSGTPRSWSPASRGLRS</sequence>
<dbReference type="EMBL" id="KB007805">
    <property type="protein sequence ID" value="ELR25203.1"/>
    <property type="molecule type" value="Genomic_DNA"/>
</dbReference>
<dbReference type="Pfam" id="PF00226">
    <property type="entry name" value="DnaJ"/>
    <property type="match status" value="1"/>
</dbReference>
<dbReference type="AlphaFoldDB" id="L8HKK9"/>
<dbReference type="PRINTS" id="PR00625">
    <property type="entry name" value="JDOMAIN"/>
</dbReference>
<dbReference type="VEuPathDB" id="AmoebaDB:ACA1_289360"/>
<dbReference type="Gene3D" id="1.10.287.110">
    <property type="entry name" value="DnaJ domain"/>
    <property type="match status" value="1"/>
</dbReference>
<dbReference type="PANTHER" id="PTHR43096:SF52">
    <property type="entry name" value="DNAJ HOMOLOG 1, MITOCHONDRIAL-RELATED"/>
    <property type="match status" value="1"/>
</dbReference>
<dbReference type="GO" id="GO:0042026">
    <property type="term" value="P:protein refolding"/>
    <property type="evidence" value="ECO:0007669"/>
    <property type="project" value="TreeGrafter"/>
</dbReference>
<keyword evidence="4" id="KW-1185">Reference proteome</keyword>
<proteinExistence type="predicted"/>
<dbReference type="GO" id="GO:0051082">
    <property type="term" value="F:unfolded protein binding"/>
    <property type="evidence" value="ECO:0007669"/>
    <property type="project" value="TreeGrafter"/>
</dbReference>
<keyword evidence="1" id="KW-0143">Chaperone</keyword>
<dbReference type="Proteomes" id="UP000011083">
    <property type="component" value="Unassembled WGS sequence"/>
</dbReference>
<dbReference type="PANTHER" id="PTHR43096">
    <property type="entry name" value="DNAJ HOMOLOG 1, MITOCHONDRIAL-RELATED"/>
    <property type="match status" value="1"/>
</dbReference>
<dbReference type="CDD" id="cd06257">
    <property type="entry name" value="DnaJ"/>
    <property type="match status" value="1"/>
</dbReference>
<dbReference type="OrthoDB" id="10250354at2759"/>
<reference evidence="3 4" key="1">
    <citation type="journal article" date="2013" name="Genome Biol.">
        <title>Genome of Acanthamoeba castellanii highlights extensive lateral gene transfer and early evolution of tyrosine kinase signaling.</title>
        <authorList>
            <person name="Clarke M."/>
            <person name="Lohan A.J."/>
            <person name="Liu B."/>
            <person name="Lagkouvardos I."/>
            <person name="Roy S."/>
            <person name="Zafar N."/>
            <person name="Bertelli C."/>
            <person name="Schilde C."/>
            <person name="Kianianmomeni A."/>
            <person name="Burglin T.R."/>
            <person name="Frech C."/>
            <person name="Turcotte B."/>
            <person name="Kopec K.O."/>
            <person name="Synnott J.M."/>
            <person name="Choo C."/>
            <person name="Paponov I."/>
            <person name="Finkler A."/>
            <person name="Soon Heng Tan C."/>
            <person name="Hutchins A.P."/>
            <person name="Weinmeier T."/>
            <person name="Rattei T."/>
            <person name="Chu J.S."/>
            <person name="Gimenez G."/>
            <person name="Irimia M."/>
            <person name="Rigden D.J."/>
            <person name="Fitzpatrick D.A."/>
            <person name="Lorenzo-Morales J."/>
            <person name="Bateman A."/>
            <person name="Chiu C.H."/>
            <person name="Tang P."/>
            <person name="Hegemann P."/>
            <person name="Fromm H."/>
            <person name="Raoult D."/>
            <person name="Greub G."/>
            <person name="Miranda-Saavedra D."/>
            <person name="Chen N."/>
            <person name="Nash P."/>
            <person name="Ginger M.L."/>
            <person name="Horn M."/>
            <person name="Schaap P."/>
            <person name="Caler L."/>
            <person name="Loftus B."/>
        </authorList>
    </citation>
    <scope>NUCLEOTIDE SEQUENCE [LARGE SCALE GENOMIC DNA]</scope>
    <source>
        <strain evidence="3 4">Neff</strain>
    </source>
</reference>
<accession>L8HKK9</accession>
<protein>
    <submittedName>
        <fullName evidence="3">DnaJ domain containing protein</fullName>
    </submittedName>
</protein>
<name>L8HKK9_ACACF</name>
<dbReference type="PROSITE" id="PS50076">
    <property type="entry name" value="DNAJ_2"/>
    <property type="match status" value="1"/>
</dbReference>
<gene>
    <name evidence="3" type="ORF">ACA1_289360</name>
</gene>
<dbReference type="GO" id="GO:0005737">
    <property type="term" value="C:cytoplasm"/>
    <property type="evidence" value="ECO:0007669"/>
    <property type="project" value="TreeGrafter"/>
</dbReference>
<dbReference type="InterPro" id="IPR001623">
    <property type="entry name" value="DnaJ_domain"/>
</dbReference>